<evidence type="ECO:0000259" key="1">
    <source>
        <dbReference type="PROSITE" id="PS50404"/>
    </source>
</evidence>
<dbReference type="InterPro" id="IPR010987">
    <property type="entry name" value="Glutathione-S-Trfase_C-like"/>
</dbReference>
<protein>
    <submittedName>
        <fullName evidence="3">Glutathione S-transferase</fullName>
    </submittedName>
</protein>
<feature type="domain" description="GST N-terminal" evidence="1">
    <location>
        <begin position="1"/>
        <end position="82"/>
    </location>
</feature>
<gene>
    <name evidence="3" type="ORF">RISW2_00600</name>
</gene>
<proteinExistence type="predicted"/>
<evidence type="ECO:0000313" key="4">
    <source>
        <dbReference type="Proteomes" id="UP000023430"/>
    </source>
</evidence>
<dbReference type="STRING" id="1449351.RISW2_00600"/>
<dbReference type="PATRIC" id="fig|1449351.3.peg.121"/>
<accession>X7FDM2</accession>
<comment type="caution">
    <text evidence="3">The sequence shown here is derived from an EMBL/GenBank/DDBJ whole genome shotgun (WGS) entry which is preliminary data.</text>
</comment>
<evidence type="ECO:0000313" key="3">
    <source>
        <dbReference type="EMBL" id="ETX30910.1"/>
    </source>
</evidence>
<dbReference type="Gene3D" id="1.20.1050.10">
    <property type="match status" value="1"/>
</dbReference>
<keyword evidence="4" id="KW-1185">Reference proteome</keyword>
<dbReference type="PROSITE" id="PS50405">
    <property type="entry name" value="GST_CTER"/>
    <property type="match status" value="1"/>
</dbReference>
<dbReference type="CDD" id="cd03049">
    <property type="entry name" value="GST_N_3"/>
    <property type="match status" value="1"/>
</dbReference>
<dbReference type="CDD" id="cd03205">
    <property type="entry name" value="GST_C_6"/>
    <property type="match status" value="1"/>
</dbReference>
<dbReference type="PANTHER" id="PTHR44051">
    <property type="entry name" value="GLUTATHIONE S-TRANSFERASE-RELATED"/>
    <property type="match status" value="1"/>
</dbReference>
<dbReference type="PANTHER" id="PTHR44051:SF8">
    <property type="entry name" value="GLUTATHIONE S-TRANSFERASE GSTA"/>
    <property type="match status" value="1"/>
</dbReference>
<dbReference type="GO" id="GO:0016740">
    <property type="term" value="F:transferase activity"/>
    <property type="evidence" value="ECO:0007669"/>
    <property type="project" value="UniProtKB-KW"/>
</dbReference>
<dbReference type="InterPro" id="IPR036249">
    <property type="entry name" value="Thioredoxin-like_sf"/>
</dbReference>
<dbReference type="Pfam" id="PF13410">
    <property type="entry name" value="GST_C_2"/>
    <property type="match status" value="1"/>
</dbReference>
<feature type="domain" description="GST C-terminal" evidence="2">
    <location>
        <begin position="83"/>
        <end position="201"/>
    </location>
</feature>
<evidence type="ECO:0000259" key="2">
    <source>
        <dbReference type="PROSITE" id="PS50405"/>
    </source>
</evidence>
<name>X7FDM2_9RHOB</name>
<keyword evidence="3" id="KW-0808">Transferase</keyword>
<dbReference type="PROSITE" id="PS50404">
    <property type="entry name" value="GST_NTER"/>
    <property type="match status" value="1"/>
</dbReference>
<organism evidence="3 4">
    <name type="scientific">Roseivivax isoporae LMG 25204</name>
    <dbReference type="NCBI Taxonomy" id="1449351"/>
    <lineage>
        <taxon>Bacteria</taxon>
        <taxon>Pseudomonadati</taxon>
        <taxon>Pseudomonadota</taxon>
        <taxon>Alphaproteobacteria</taxon>
        <taxon>Rhodobacterales</taxon>
        <taxon>Roseobacteraceae</taxon>
        <taxon>Roseivivax</taxon>
    </lineage>
</organism>
<dbReference type="eggNOG" id="COG0625">
    <property type="taxonomic scope" value="Bacteria"/>
</dbReference>
<dbReference type="InterPro" id="IPR036282">
    <property type="entry name" value="Glutathione-S-Trfase_C_sf"/>
</dbReference>
<dbReference type="Proteomes" id="UP000023430">
    <property type="component" value="Unassembled WGS sequence"/>
</dbReference>
<reference evidence="3 4" key="1">
    <citation type="submission" date="2014-01" db="EMBL/GenBank/DDBJ databases">
        <title>Roseivivax isoporae LMG 25204 Genome Sequencing.</title>
        <authorList>
            <person name="Lai Q."/>
            <person name="Li G."/>
            <person name="Shao Z."/>
        </authorList>
    </citation>
    <scope>NUCLEOTIDE SEQUENCE [LARGE SCALE GENOMIC DNA]</scope>
    <source>
        <strain evidence="3 4">LMG 25204</strain>
    </source>
</reference>
<dbReference type="Pfam" id="PF13409">
    <property type="entry name" value="GST_N_2"/>
    <property type="match status" value="1"/>
</dbReference>
<sequence length="201" mass="22284">MTLLMAGPSPFVRTVLVTAHETGQIAEIETRKVAASPTGADPELVSANPLGKIPALMRPDGPALYDSRVICRYLDHRAQAGLYPDSRLWEVLTLEATAQAMMDAGVSMVYERRVRPEDMVYEPWIAGQWGKITRALDAVEARWTSHLSGRLTMAQIALGCALGYLDFRHGDRGWREGRPTLAAWYARFAERPSMQETEPAA</sequence>
<dbReference type="InterPro" id="IPR004045">
    <property type="entry name" value="Glutathione_S-Trfase_N"/>
</dbReference>
<dbReference type="SUPFAM" id="SSF47616">
    <property type="entry name" value="GST C-terminal domain-like"/>
    <property type="match status" value="1"/>
</dbReference>
<dbReference type="EMBL" id="JAME01000001">
    <property type="protein sequence ID" value="ETX30910.1"/>
    <property type="molecule type" value="Genomic_DNA"/>
</dbReference>
<dbReference type="SUPFAM" id="SSF52833">
    <property type="entry name" value="Thioredoxin-like"/>
    <property type="match status" value="1"/>
</dbReference>
<dbReference type="AlphaFoldDB" id="X7FDM2"/>
<dbReference type="Gene3D" id="3.40.30.10">
    <property type="entry name" value="Glutaredoxin"/>
    <property type="match status" value="1"/>
</dbReference>
<dbReference type="RefSeq" id="WP_043765467.1">
    <property type="nucleotide sequence ID" value="NZ_JAME01000001.1"/>
</dbReference>
<dbReference type="OrthoDB" id="9795329at2"/>